<dbReference type="CDD" id="cd05242">
    <property type="entry name" value="SDR_a8"/>
    <property type="match status" value="1"/>
</dbReference>
<proteinExistence type="inferred from homology"/>
<dbReference type="Proteomes" id="UP000016587">
    <property type="component" value="Chromosome"/>
</dbReference>
<dbReference type="PATRIC" id="fig|1121448.10.peg.3227"/>
<evidence type="ECO:0000259" key="2">
    <source>
        <dbReference type="Pfam" id="PF01370"/>
    </source>
</evidence>
<dbReference type="InterPro" id="IPR036291">
    <property type="entry name" value="NAD(P)-bd_dom_sf"/>
</dbReference>
<dbReference type="HOGENOM" id="CLU_047373_0_3_7"/>
<accession>T2GFA1</accession>
<evidence type="ECO:0000256" key="1">
    <source>
        <dbReference type="ARBA" id="ARBA00009353"/>
    </source>
</evidence>
<gene>
    <name evidence="4" type="ORF">DGI_3273</name>
</gene>
<dbReference type="Pfam" id="PF01370">
    <property type="entry name" value="Epimerase"/>
    <property type="match status" value="1"/>
</dbReference>
<dbReference type="SUPFAM" id="SSF51735">
    <property type="entry name" value="NAD(P)-binding Rossmann-fold domains"/>
    <property type="match status" value="1"/>
</dbReference>
<dbReference type="PANTHER" id="PTHR11092:SF0">
    <property type="entry name" value="EPIMERASE FAMILY PROTEIN SDR39U1"/>
    <property type="match status" value="1"/>
</dbReference>
<dbReference type="KEGG" id="dgg:DGI_3273"/>
<dbReference type="InterPro" id="IPR010099">
    <property type="entry name" value="SDR39U1"/>
</dbReference>
<sequence>MDAGTRAIVVIGGTGFIGRLLVQRLLERGETVRIVSRHPDGPGGASRGLRSLPWAAAAMASNHLALCSYDDLTTALDGSAAVVNLAGEDIAARPWTAAQKQRIRDSRVYSVRTMTTALRATQSPPAVLLQGSAVGYYGDAGDALLDETAPPGKGFLAETAKAWEDESRDVPTLGTRRVLVRTGVVLDAGGGVLDRMLPAFKYFLGGPLGNGKQWFPWIHREDEVRAMLFCLDTPDISGPVNFVAPTPVTNREFCQTLARALHRTCALPMPAAILKLALGQMARELLLASQRVTPTRLHAAGFVFTYPTLALALQAILGNSTHRRQGGLAA</sequence>
<feature type="domain" description="NAD-dependent epimerase/dehydratase" evidence="2">
    <location>
        <begin position="8"/>
        <end position="149"/>
    </location>
</feature>
<dbReference type="OrthoDB" id="5292533at2"/>
<evidence type="ECO:0008006" key="6">
    <source>
        <dbReference type="Google" id="ProtNLM"/>
    </source>
</evidence>
<evidence type="ECO:0000259" key="3">
    <source>
        <dbReference type="Pfam" id="PF08338"/>
    </source>
</evidence>
<dbReference type="Gene3D" id="3.40.50.720">
    <property type="entry name" value="NAD(P)-binding Rossmann-like Domain"/>
    <property type="match status" value="1"/>
</dbReference>
<evidence type="ECO:0000313" key="4">
    <source>
        <dbReference type="EMBL" id="AGW14973.1"/>
    </source>
</evidence>
<reference evidence="5" key="2">
    <citation type="submission" date="2013-07" db="EMBL/GenBank/DDBJ databases">
        <authorList>
            <person name="Morais-Silva F.O."/>
            <person name="Rezende A.M."/>
            <person name="Pimentel C."/>
            <person name="Resende D.M."/>
            <person name="Santos C.I."/>
            <person name="Clemente C."/>
            <person name="de Oliveira L.M."/>
            <person name="da Silva S.M."/>
            <person name="Costa D.A."/>
            <person name="Varela-Raposo A."/>
            <person name="Horacio E.C.A."/>
            <person name="Matos M."/>
            <person name="Flores O."/>
            <person name="Ruiz J.C."/>
            <person name="Rodrigues-Pousada C."/>
        </authorList>
    </citation>
    <scope>NUCLEOTIDE SEQUENCE [LARGE SCALE GENOMIC DNA]</scope>
    <source>
        <strain evidence="5">ATCC 19364 / DSM 1382 / NCIMB 9332 / VKM B-1759</strain>
    </source>
</reference>
<dbReference type="AlphaFoldDB" id="T2GFA1"/>
<dbReference type="InterPro" id="IPR001509">
    <property type="entry name" value="Epimerase_deHydtase"/>
</dbReference>
<reference evidence="4 5" key="1">
    <citation type="journal article" date="2013" name="J. Bacteriol.">
        <title>Roles of HynAB and Ech, the only two hydrogenases found in the model sulfate reducer Desulfovibrio gigas.</title>
        <authorList>
            <person name="Morais-Silva F.O."/>
            <person name="Santos C.I."/>
            <person name="Rodrigues R."/>
            <person name="Pereira I.A."/>
            <person name="Rodrigues-Pousada C."/>
        </authorList>
    </citation>
    <scope>NUCLEOTIDE SEQUENCE [LARGE SCALE GENOMIC DNA]</scope>
    <source>
        <strain evidence="5">ATCC 19364 / DSM 1382 / NCIMB 9332 / VKM B-1759</strain>
    </source>
</reference>
<dbReference type="eggNOG" id="COG1090">
    <property type="taxonomic scope" value="Bacteria"/>
</dbReference>
<dbReference type="RefSeq" id="WP_021762072.1">
    <property type="nucleotide sequence ID" value="NC_022444.1"/>
</dbReference>
<evidence type="ECO:0000313" key="5">
    <source>
        <dbReference type="Proteomes" id="UP000016587"/>
    </source>
</evidence>
<comment type="similarity">
    <text evidence="1">Belongs to the NAD(P)-dependent epimerase/dehydratase family. SDR39U1 subfamily.</text>
</comment>
<dbReference type="InterPro" id="IPR013549">
    <property type="entry name" value="DUF1731"/>
</dbReference>
<dbReference type="NCBIfam" id="TIGR01777">
    <property type="entry name" value="yfcH"/>
    <property type="match status" value="1"/>
</dbReference>
<dbReference type="STRING" id="1121448.DGI_3273"/>
<organism evidence="4 5">
    <name type="scientific">Megalodesulfovibrio gigas (strain ATCC 19364 / DSM 1382 / NCIMB 9332 / VKM B-1759)</name>
    <name type="common">Desulfovibrio gigas</name>
    <dbReference type="NCBI Taxonomy" id="1121448"/>
    <lineage>
        <taxon>Bacteria</taxon>
        <taxon>Pseudomonadati</taxon>
        <taxon>Thermodesulfobacteriota</taxon>
        <taxon>Desulfovibrionia</taxon>
        <taxon>Desulfovibrionales</taxon>
        <taxon>Desulfovibrionaceae</taxon>
        <taxon>Megalodesulfovibrio</taxon>
    </lineage>
</organism>
<dbReference type="PANTHER" id="PTHR11092">
    <property type="entry name" value="SUGAR NUCLEOTIDE EPIMERASE RELATED"/>
    <property type="match status" value="1"/>
</dbReference>
<feature type="domain" description="DUF1731" evidence="3">
    <location>
        <begin position="269"/>
        <end position="316"/>
    </location>
</feature>
<protein>
    <recommendedName>
        <fullName evidence="6">TIGR01777 family protein</fullName>
    </recommendedName>
</protein>
<name>T2GFA1_MEGG1</name>
<dbReference type="EMBL" id="CP006585">
    <property type="protein sequence ID" value="AGW14973.1"/>
    <property type="molecule type" value="Genomic_DNA"/>
</dbReference>
<keyword evidence="5" id="KW-1185">Reference proteome</keyword>
<dbReference type="Pfam" id="PF08338">
    <property type="entry name" value="DUF1731"/>
    <property type="match status" value="1"/>
</dbReference>